<name>A0A9Q4IF75_9CORY</name>
<evidence type="ECO:0000313" key="4">
    <source>
        <dbReference type="Proteomes" id="UP001071110"/>
    </source>
</evidence>
<protein>
    <recommendedName>
        <fullName evidence="5">Lipoprotein</fullName>
    </recommendedName>
</protein>
<dbReference type="PROSITE" id="PS51257">
    <property type="entry name" value="PROKAR_LIPOPROTEIN"/>
    <property type="match status" value="1"/>
</dbReference>
<comment type="caution">
    <text evidence="3">The sequence shown here is derived from an EMBL/GenBank/DDBJ whole genome shotgun (WGS) entry which is preliminary data.</text>
</comment>
<dbReference type="RefSeq" id="WP_239217124.1">
    <property type="nucleotide sequence ID" value="NZ_BAABDP010000009.1"/>
</dbReference>
<feature type="compositionally biased region" description="Low complexity" evidence="1">
    <location>
        <begin position="22"/>
        <end position="73"/>
    </location>
</feature>
<keyword evidence="4" id="KW-1185">Reference proteome</keyword>
<proteinExistence type="predicted"/>
<sequence length="241" mass="25930">MRTPQQLATIAVTLTALSVAACSADSSSEPASDASAEEVTVAEETTSEADTSSSEQATSSSSASSSASTSSASDAEDYNDYDGIKTKDFFGALEMVEGMEAAEVEADPKNLRASAELYNEDQSLRADVYIFMPQPDGRPTPVTSHSDQFMKDMHANDLEAFKEESGSVTEREISTKNLEWKCIDGEGTQDDGKIDHAVCLAPFAGRVVDAQRLVLHEERDQDDKQLEVVLEKIDAALSTLK</sequence>
<evidence type="ECO:0000256" key="2">
    <source>
        <dbReference type="SAM" id="SignalP"/>
    </source>
</evidence>
<feature type="region of interest" description="Disordered" evidence="1">
    <location>
        <begin position="22"/>
        <end position="78"/>
    </location>
</feature>
<organism evidence="3 4">
    <name type="scientific">Corynebacterium pilbarense</name>
    <dbReference type="NCBI Taxonomy" id="1288393"/>
    <lineage>
        <taxon>Bacteria</taxon>
        <taxon>Bacillati</taxon>
        <taxon>Actinomycetota</taxon>
        <taxon>Actinomycetes</taxon>
        <taxon>Mycobacteriales</taxon>
        <taxon>Corynebacteriaceae</taxon>
        <taxon>Corynebacterium</taxon>
    </lineage>
</organism>
<reference evidence="3" key="1">
    <citation type="submission" date="2022-08" db="EMBL/GenBank/DDBJ databases">
        <title>Corynebacterium sp. nov., isolated from clinical breast specimens.</title>
        <authorList>
            <person name="Zhang T."/>
        </authorList>
    </citation>
    <scope>NUCLEOTIDE SEQUENCE</scope>
    <source>
        <strain evidence="3">CCUG 57942</strain>
    </source>
</reference>
<accession>A0A9Q4IF75</accession>
<feature type="signal peptide" evidence="2">
    <location>
        <begin position="1"/>
        <end position="23"/>
    </location>
</feature>
<evidence type="ECO:0000256" key="1">
    <source>
        <dbReference type="SAM" id="MobiDB-lite"/>
    </source>
</evidence>
<evidence type="ECO:0008006" key="5">
    <source>
        <dbReference type="Google" id="ProtNLM"/>
    </source>
</evidence>
<gene>
    <name evidence="3" type="ORF">NUW87_00400</name>
</gene>
<dbReference type="EMBL" id="JANRML010000001">
    <property type="protein sequence ID" value="MCZ2219841.1"/>
    <property type="molecule type" value="Genomic_DNA"/>
</dbReference>
<dbReference type="AlphaFoldDB" id="A0A9Q4IF75"/>
<feature type="chain" id="PRO_5040355808" description="Lipoprotein" evidence="2">
    <location>
        <begin position="24"/>
        <end position="241"/>
    </location>
</feature>
<dbReference type="Proteomes" id="UP001071110">
    <property type="component" value="Unassembled WGS sequence"/>
</dbReference>
<keyword evidence="2" id="KW-0732">Signal</keyword>
<evidence type="ECO:0000313" key="3">
    <source>
        <dbReference type="EMBL" id="MCZ2219841.1"/>
    </source>
</evidence>